<reference evidence="2" key="1">
    <citation type="submission" date="2022-04" db="EMBL/GenBank/DDBJ databases">
        <title>Whole genome sequence of Sphaerotilus sp. FB-5.</title>
        <authorList>
            <person name="Takeda M."/>
            <person name="Narihara S."/>
            <person name="Akimoto M."/>
            <person name="Akimoto R."/>
            <person name="Nishiyashiki S."/>
            <person name="Murakami T."/>
        </authorList>
    </citation>
    <scope>NUCLEOTIDE SEQUENCE</scope>
    <source>
        <strain evidence="2">FB-5</strain>
    </source>
</reference>
<protein>
    <recommendedName>
        <fullName evidence="1">CRISPR system ring nuclease SSO2081-like domain-containing protein</fullName>
    </recommendedName>
</protein>
<feature type="domain" description="CRISPR system ring nuclease SSO2081-like" evidence="1">
    <location>
        <begin position="32"/>
        <end position="247"/>
    </location>
</feature>
<accession>A0ABM7YHG2</accession>
<dbReference type="Proteomes" id="UP001057498">
    <property type="component" value="Chromosome"/>
</dbReference>
<gene>
    <name evidence="2" type="ORF">CATMQ487_05620</name>
</gene>
<dbReference type="InterPro" id="IPR019092">
    <property type="entry name" value="SSO2081-like_dom"/>
</dbReference>
<keyword evidence="3" id="KW-1185">Reference proteome</keyword>
<proteinExistence type="predicted"/>
<evidence type="ECO:0000259" key="1">
    <source>
        <dbReference type="Pfam" id="PF09623"/>
    </source>
</evidence>
<dbReference type="CDD" id="cd09741">
    <property type="entry name" value="Csx1_III-U"/>
    <property type="match status" value="1"/>
</dbReference>
<organism evidence="2 3">
    <name type="scientific">Sphaerotilus microaerophilus</name>
    <dbReference type="NCBI Taxonomy" id="2914710"/>
    <lineage>
        <taxon>Bacteria</taxon>
        <taxon>Pseudomonadati</taxon>
        <taxon>Pseudomonadota</taxon>
        <taxon>Betaproteobacteria</taxon>
        <taxon>Burkholderiales</taxon>
        <taxon>Sphaerotilaceae</taxon>
        <taxon>Sphaerotilus</taxon>
    </lineage>
</organism>
<dbReference type="EMBL" id="AP025730">
    <property type="protein sequence ID" value="BDI03592.1"/>
    <property type="molecule type" value="Genomic_DNA"/>
</dbReference>
<sequence>MMSRRTPHMPSVYVPTAGSPVRRVLFTVCGLSPQVITESIYALAVAAPIDERFVPTEVHVLTTSEGAQRVRLALLSDHPGGYARLLRDYNLPPITFGEAQIHLVSGADGQPLTDIRSEDDNARMADAVTELVRGFTADESCALHVSIAGGRKTMGFYAGYALSLFGREQDRLSHVLVSAPFESSWEFFYPTPYPQVIATQGGRELVDASTAEVRLAQIPFVRLRPVLPAAMLDDSASFAAAVQAAERHLAAPRLTLDVPARCIEADGLRIHLAPWSFALMAVLAQRAQRGAAALTAPTKDEHDASWARAFLADLRAVVGQAGVPDSVEQQLATSCSGDRFSQHRSRLVRSLTEALGPGRVPRYFDDGGRHRGKRYRIPLPAEAIEIRRGGEGVASLRSGATTAGRSQTPD</sequence>
<name>A0ABM7YHG2_9BURK</name>
<dbReference type="Pfam" id="PF09623">
    <property type="entry name" value="Cas_NE0113"/>
    <property type="match status" value="1"/>
</dbReference>
<evidence type="ECO:0000313" key="3">
    <source>
        <dbReference type="Proteomes" id="UP001057498"/>
    </source>
</evidence>
<dbReference type="NCBIfam" id="TIGR02584">
    <property type="entry name" value="cas_NE0113"/>
    <property type="match status" value="1"/>
</dbReference>
<evidence type="ECO:0000313" key="2">
    <source>
        <dbReference type="EMBL" id="BDI03592.1"/>
    </source>
</evidence>
<dbReference type="InterPro" id="IPR013413">
    <property type="entry name" value="CRISPR-assoc_prot_NE0113"/>
</dbReference>